<keyword evidence="3" id="KW-0648">Protein biosynthesis</keyword>
<comment type="similarity">
    <text evidence="1">Belongs to the eukaryotic initiation factor 4G family.</text>
</comment>
<dbReference type="Gene3D" id="1.25.40.180">
    <property type="match status" value="1"/>
</dbReference>
<evidence type="ECO:0000256" key="1">
    <source>
        <dbReference type="ARBA" id="ARBA00005775"/>
    </source>
</evidence>
<gene>
    <name evidence="6" type="ORF">PGLA2088_LOCUS30174</name>
</gene>
<sequence>GGGSLTGGISLRPGGGASLRPPGEATSAGSSSKGYPPASSSSSAEVGKRAAQSASAKAVEDSDSWRTDAAKHQDSRKNRDRGGKGGSTSGSGRRQQGEGQSSGAGRGEAEPPPTPLAASENSWAAAQQQRRLQEEATASAKAERTVAETPCEEEITRRMKAILNKLTLDKFDDLFRQLTTCGISTEEHIRILMTEVFEKATTQHHFVPMYTSLCVHLSEWFSQHVKVGNFKRILLDNCQASFEANLRNSSKELSSKKKKGASPEEVEEMEGRRQGLSFSCFGLFETAPFC</sequence>
<evidence type="ECO:0000313" key="7">
    <source>
        <dbReference type="Proteomes" id="UP000626109"/>
    </source>
</evidence>
<comment type="caution">
    <text evidence="6">The sequence shown here is derived from an EMBL/GenBank/DDBJ whole genome shotgun (WGS) entry which is preliminary data.</text>
</comment>
<evidence type="ECO:0000256" key="3">
    <source>
        <dbReference type="ARBA" id="ARBA00022917"/>
    </source>
</evidence>
<dbReference type="EMBL" id="CAJNNW010028672">
    <property type="protein sequence ID" value="CAE8697200.1"/>
    <property type="molecule type" value="Genomic_DNA"/>
</dbReference>
<feature type="compositionally biased region" description="Low complexity" evidence="4">
    <location>
        <begin position="90"/>
        <end position="99"/>
    </location>
</feature>
<dbReference type="GO" id="GO:0003743">
    <property type="term" value="F:translation initiation factor activity"/>
    <property type="evidence" value="ECO:0007669"/>
    <property type="project" value="UniProtKB-KW"/>
</dbReference>
<evidence type="ECO:0000313" key="6">
    <source>
        <dbReference type="EMBL" id="CAE8697200.1"/>
    </source>
</evidence>
<dbReference type="Proteomes" id="UP000626109">
    <property type="component" value="Unassembled WGS sequence"/>
</dbReference>
<feature type="compositionally biased region" description="Low complexity" evidence="4">
    <location>
        <begin position="27"/>
        <end position="44"/>
    </location>
</feature>
<reference evidence="6" key="1">
    <citation type="submission" date="2021-02" db="EMBL/GenBank/DDBJ databases">
        <authorList>
            <person name="Dougan E. K."/>
            <person name="Rhodes N."/>
            <person name="Thang M."/>
            <person name="Chan C."/>
        </authorList>
    </citation>
    <scope>NUCLEOTIDE SEQUENCE</scope>
</reference>
<organism evidence="6 7">
    <name type="scientific">Polarella glacialis</name>
    <name type="common">Dinoflagellate</name>
    <dbReference type="NCBI Taxonomy" id="89957"/>
    <lineage>
        <taxon>Eukaryota</taxon>
        <taxon>Sar</taxon>
        <taxon>Alveolata</taxon>
        <taxon>Dinophyceae</taxon>
        <taxon>Suessiales</taxon>
        <taxon>Suessiaceae</taxon>
        <taxon>Polarella</taxon>
    </lineage>
</organism>
<dbReference type="PANTHER" id="PTHR23253">
    <property type="entry name" value="EUKARYOTIC TRANSLATION INITIATION FACTOR 4 GAMMA"/>
    <property type="match status" value="1"/>
</dbReference>
<dbReference type="Pfam" id="PF02854">
    <property type="entry name" value="MIF4G"/>
    <property type="match status" value="1"/>
</dbReference>
<dbReference type="AlphaFoldDB" id="A0A813K940"/>
<feature type="domain" description="MIF4G" evidence="5">
    <location>
        <begin position="157"/>
        <end position="257"/>
    </location>
</feature>
<protein>
    <recommendedName>
        <fullName evidence="5">MIF4G domain-containing protein</fullName>
    </recommendedName>
</protein>
<evidence type="ECO:0000256" key="4">
    <source>
        <dbReference type="SAM" id="MobiDB-lite"/>
    </source>
</evidence>
<accession>A0A813K940</accession>
<dbReference type="InterPro" id="IPR003890">
    <property type="entry name" value="MIF4G-like_typ-3"/>
</dbReference>
<dbReference type="PANTHER" id="PTHR23253:SF9">
    <property type="entry name" value="EUKARYOTIC TRANSLATION INITIATION FACTOR 4 GAMMA 2"/>
    <property type="match status" value="1"/>
</dbReference>
<proteinExistence type="inferred from homology"/>
<dbReference type="InterPro" id="IPR016024">
    <property type="entry name" value="ARM-type_fold"/>
</dbReference>
<feature type="compositionally biased region" description="Basic and acidic residues" evidence="4">
    <location>
        <begin position="58"/>
        <end position="83"/>
    </location>
</feature>
<evidence type="ECO:0000256" key="2">
    <source>
        <dbReference type="ARBA" id="ARBA00022540"/>
    </source>
</evidence>
<feature type="non-terminal residue" evidence="6">
    <location>
        <position position="290"/>
    </location>
</feature>
<keyword evidence="2" id="KW-0396">Initiation factor</keyword>
<name>A0A813K940_POLGL</name>
<dbReference type="SUPFAM" id="SSF48371">
    <property type="entry name" value="ARM repeat"/>
    <property type="match status" value="1"/>
</dbReference>
<feature type="region of interest" description="Disordered" evidence="4">
    <location>
        <begin position="253"/>
        <end position="272"/>
    </location>
</feature>
<evidence type="ECO:0000259" key="5">
    <source>
        <dbReference type="Pfam" id="PF02854"/>
    </source>
</evidence>
<dbReference type="GO" id="GO:0003729">
    <property type="term" value="F:mRNA binding"/>
    <property type="evidence" value="ECO:0007669"/>
    <property type="project" value="TreeGrafter"/>
</dbReference>
<dbReference type="GO" id="GO:0016281">
    <property type="term" value="C:eukaryotic translation initiation factor 4F complex"/>
    <property type="evidence" value="ECO:0007669"/>
    <property type="project" value="TreeGrafter"/>
</dbReference>
<feature type="region of interest" description="Disordered" evidence="4">
    <location>
        <begin position="1"/>
        <end position="150"/>
    </location>
</feature>